<evidence type="ECO:0000313" key="3">
    <source>
        <dbReference type="Proteomes" id="UP000250266"/>
    </source>
</evidence>
<dbReference type="OrthoDB" id="5309037at2759"/>
<keyword evidence="3" id="KW-1185">Reference proteome</keyword>
<feature type="region of interest" description="Disordered" evidence="1">
    <location>
        <begin position="63"/>
        <end position="96"/>
    </location>
</feature>
<sequence>MNYSNMIEEKNLKKTFIIATLCSTLVGTFTSSLGLYETLNKRRNQRKTDSAQDTEIKKLKEQVEKAEKRNRKRSGSDSDSDCRRRPPRDDLAHSLHRSGALIRREFDDGYERLGRRYAVGDALTENQLQAQIIALQQTVIHVLQEALYNDRSISQTDMQKLMLATQSAREGSLDALRQQSRRLIEASPAPRALPPPRRSATVSEDTSNSIFCRYSLDLQYIPRKPLAASFGLGGDGRCPSCGVRLAIEAQDFWHIGKRIPVLVPNGRYDKEVLKEREFHLGQRFMVKCHTEDGEYACILCNKHRDVDVVCRDVETLVAHVGRAHEVDEYEREVDLRETVGREDGVGTSDVVAEVRERRLALPEYR</sequence>
<evidence type="ECO:0000256" key="1">
    <source>
        <dbReference type="SAM" id="MobiDB-lite"/>
    </source>
</evidence>
<evidence type="ECO:0000313" key="2">
    <source>
        <dbReference type="EMBL" id="OCK73585.1"/>
    </source>
</evidence>
<proteinExistence type="predicted"/>
<name>A0A8E2DXH9_9PEZI</name>
<dbReference type="PANTHER" id="PTHR42354:SF1">
    <property type="entry name" value="C2H2-TYPE DOMAIN-CONTAINING PROTEIN"/>
    <property type="match status" value="1"/>
</dbReference>
<dbReference type="Proteomes" id="UP000250266">
    <property type="component" value="Unassembled WGS sequence"/>
</dbReference>
<feature type="compositionally biased region" description="Basic and acidic residues" evidence="1">
    <location>
        <begin position="74"/>
        <end position="93"/>
    </location>
</feature>
<dbReference type="EMBL" id="KV745714">
    <property type="protein sequence ID" value="OCK73585.1"/>
    <property type="molecule type" value="Genomic_DNA"/>
</dbReference>
<accession>A0A8E2DXH9</accession>
<organism evidence="2 3">
    <name type="scientific">Lepidopterella palustris CBS 459.81</name>
    <dbReference type="NCBI Taxonomy" id="1314670"/>
    <lineage>
        <taxon>Eukaryota</taxon>
        <taxon>Fungi</taxon>
        <taxon>Dikarya</taxon>
        <taxon>Ascomycota</taxon>
        <taxon>Pezizomycotina</taxon>
        <taxon>Dothideomycetes</taxon>
        <taxon>Pleosporomycetidae</taxon>
        <taxon>Mytilinidiales</taxon>
        <taxon>Argynnaceae</taxon>
        <taxon>Lepidopterella</taxon>
    </lineage>
</organism>
<reference evidence="2 3" key="1">
    <citation type="journal article" date="2016" name="Nat. Commun.">
        <title>Ectomycorrhizal ecology is imprinted in the genome of the dominant symbiotic fungus Cenococcum geophilum.</title>
        <authorList>
            <consortium name="DOE Joint Genome Institute"/>
            <person name="Peter M."/>
            <person name="Kohler A."/>
            <person name="Ohm R.A."/>
            <person name="Kuo A."/>
            <person name="Krutzmann J."/>
            <person name="Morin E."/>
            <person name="Arend M."/>
            <person name="Barry K.W."/>
            <person name="Binder M."/>
            <person name="Choi C."/>
            <person name="Clum A."/>
            <person name="Copeland A."/>
            <person name="Grisel N."/>
            <person name="Haridas S."/>
            <person name="Kipfer T."/>
            <person name="LaButti K."/>
            <person name="Lindquist E."/>
            <person name="Lipzen A."/>
            <person name="Maire R."/>
            <person name="Meier B."/>
            <person name="Mihaltcheva S."/>
            <person name="Molinier V."/>
            <person name="Murat C."/>
            <person name="Poggeler S."/>
            <person name="Quandt C.A."/>
            <person name="Sperisen C."/>
            <person name="Tritt A."/>
            <person name="Tisserant E."/>
            <person name="Crous P.W."/>
            <person name="Henrissat B."/>
            <person name="Nehls U."/>
            <person name="Egli S."/>
            <person name="Spatafora J.W."/>
            <person name="Grigoriev I.V."/>
            <person name="Martin F.M."/>
        </authorList>
    </citation>
    <scope>NUCLEOTIDE SEQUENCE [LARGE SCALE GENOMIC DNA]</scope>
    <source>
        <strain evidence="2 3">CBS 459.81</strain>
    </source>
</reference>
<gene>
    <name evidence="2" type="ORF">K432DRAFT_430510</name>
</gene>
<dbReference type="PANTHER" id="PTHR42354">
    <property type="entry name" value="C2H2-TYPE DOMAIN-CONTAINING PROTEIN"/>
    <property type="match status" value="1"/>
</dbReference>
<protein>
    <submittedName>
        <fullName evidence="2">Uncharacterized protein</fullName>
    </submittedName>
</protein>
<dbReference type="AlphaFoldDB" id="A0A8E2DXH9"/>